<proteinExistence type="predicted"/>
<dbReference type="PROSITE" id="PS51118">
    <property type="entry name" value="HTH_HXLR"/>
    <property type="match status" value="1"/>
</dbReference>
<dbReference type="Pfam" id="PF01638">
    <property type="entry name" value="HxlR"/>
    <property type="match status" value="1"/>
</dbReference>
<protein>
    <submittedName>
        <fullName evidence="5">Transcriptional regulator</fullName>
    </submittedName>
</protein>
<dbReference type="InterPro" id="IPR036388">
    <property type="entry name" value="WH-like_DNA-bd_sf"/>
</dbReference>
<sequence length="156" mass="17296">MVKRTSHEDSPCGVARPMDAIGDGWSLLIVRDAFDGLRRFGEFQKSLGLAKNILAARLRHLVAHGILEAAPAPDGGAYQEYVLTDKGRGLFPLLVALRQWGEEFCFGPGETHVQLVDSKTGRPVQKLEPRARDGRVLKPEETCVQLPSRLPKRKRS</sequence>
<dbReference type="PANTHER" id="PTHR33204:SF18">
    <property type="entry name" value="TRANSCRIPTIONAL REGULATORY PROTEIN"/>
    <property type="match status" value="1"/>
</dbReference>
<name>A0A3S0WVE2_9GAMM</name>
<keyword evidence="1" id="KW-0805">Transcription regulation</keyword>
<evidence type="ECO:0000256" key="2">
    <source>
        <dbReference type="ARBA" id="ARBA00023125"/>
    </source>
</evidence>
<evidence type="ECO:0000256" key="1">
    <source>
        <dbReference type="ARBA" id="ARBA00023015"/>
    </source>
</evidence>
<dbReference type="GO" id="GO:0003677">
    <property type="term" value="F:DNA binding"/>
    <property type="evidence" value="ECO:0007669"/>
    <property type="project" value="UniProtKB-KW"/>
</dbReference>
<reference evidence="5 6" key="1">
    <citation type="submission" date="2018-12" db="EMBL/GenBank/DDBJ databases">
        <title>Dyella dinghuensis sp. nov. DHOA06 and Dyella choica sp. nov. 4M-K27, isolated from forest soil.</title>
        <authorList>
            <person name="Qiu L.-H."/>
            <person name="Gao Z.-H."/>
        </authorList>
    </citation>
    <scope>NUCLEOTIDE SEQUENCE [LARGE SCALE GENOMIC DNA]</scope>
    <source>
        <strain evidence="5 6">4M-K27</strain>
    </source>
</reference>
<dbReference type="PANTHER" id="PTHR33204">
    <property type="entry name" value="TRANSCRIPTIONAL REGULATOR, MARR FAMILY"/>
    <property type="match status" value="1"/>
</dbReference>
<feature type="domain" description="HTH hxlR-type" evidence="4">
    <location>
        <begin position="12"/>
        <end position="109"/>
    </location>
</feature>
<keyword evidence="6" id="KW-1185">Reference proteome</keyword>
<evidence type="ECO:0000313" key="6">
    <source>
        <dbReference type="Proteomes" id="UP000274358"/>
    </source>
</evidence>
<dbReference type="EMBL" id="RYYV01000009">
    <property type="protein sequence ID" value="RUL74580.1"/>
    <property type="molecule type" value="Genomic_DNA"/>
</dbReference>
<dbReference type="Gene3D" id="1.10.10.10">
    <property type="entry name" value="Winged helix-like DNA-binding domain superfamily/Winged helix DNA-binding domain"/>
    <property type="match status" value="1"/>
</dbReference>
<organism evidence="5 6">
    <name type="scientific">Dyella choica</name>
    <dbReference type="NCBI Taxonomy" id="1927959"/>
    <lineage>
        <taxon>Bacteria</taxon>
        <taxon>Pseudomonadati</taxon>
        <taxon>Pseudomonadota</taxon>
        <taxon>Gammaproteobacteria</taxon>
        <taxon>Lysobacterales</taxon>
        <taxon>Rhodanobacteraceae</taxon>
        <taxon>Dyella</taxon>
    </lineage>
</organism>
<accession>A0A3S0WVE2</accession>
<evidence type="ECO:0000259" key="4">
    <source>
        <dbReference type="PROSITE" id="PS51118"/>
    </source>
</evidence>
<keyword evidence="2" id="KW-0238">DNA-binding</keyword>
<evidence type="ECO:0000256" key="3">
    <source>
        <dbReference type="ARBA" id="ARBA00023163"/>
    </source>
</evidence>
<comment type="caution">
    <text evidence="5">The sequence shown here is derived from an EMBL/GenBank/DDBJ whole genome shotgun (WGS) entry which is preliminary data.</text>
</comment>
<gene>
    <name evidence="5" type="ORF">EKH80_13580</name>
</gene>
<dbReference type="InterPro" id="IPR002577">
    <property type="entry name" value="HTH_HxlR"/>
</dbReference>
<dbReference type="OrthoDB" id="9807069at2"/>
<dbReference type="Proteomes" id="UP000274358">
    <property type="component" value="Unassembled WGS sequence"/>
</dbReference>
<dbReference type="AlphaFoldDB" id="A0A3S0WVE2"/>
<dbReference type="InterPro" id="IPR036390">
    <property type="entry name" value="WH_DNA-bd_sf"/>
</dbReference>
<keyword evidence="3" id="KW-0804">Transcription</keyword>
<evidence type="ECO:0000313" key="5">
    <source>
        <dbReference type="EMBL" id="RUL74580.1"/>
    </source>
</evidence>
<dbReference type="SUPFAM" id="SSF46785">
    <property type="entry name" value="Winged helix' DNA-binding domain"/>
    <property type="match status" value="1"/>
</dbReference>